<name>A0A7K1GEH8_9FLAO</name>
<dbReference type="EMBL" id="WJYA01000007">
    <property type="protein sequence ID" value="MTE27710.1"/>
    <property type="molecule type" value="Genomic_DNA"/>
</dbReference>
<comment type="caution">
    <text evidence="2">The sequence shown here is derived from an EMBL/GenBank/DDBJ whole genome shotgun (WGS) entry which is preliminary data.</text>
</comment>
<keyword evidence="1" id="KW-0812">Transmembrane</keyword>
<dbReference type="Proteomes" id="UP000447545">
    <property type="component" value="Unassembled WGS sequence"/>
</dbReference>
<feature type="transmembrane region" description="Helical" evidence="1">
    <location>
        <begin position="43"/>
        <end position="65"/>
    </location>
</feature>
<organism evidence="2 3">
    <name type="scientific">Winogradskyella ouciana</name>
    <dbReference type="NCBI Taxonomy" id="2608631"/>
    <lineage>
        <taxon>Bacteria</taxon>
        <taxon>Pseudomonadati</taxon>
        <taxon>Bacteroidota</taxon>
        <taxon>Flavobacteriia</taxon>
        <taxon>Flavobacteriales</taxon>
        <taxon>Flavobacteriaceae</taxon>
        <taxon>Winogradskyella</taxon>
    </lineage>
</organism>
<evidence type="ECO:0008006" key="4">
    <source>
        <dbReference type="Google" id="ProtNLM"/>
    </source>
</evidence>
<evidence type="ECO:0000313" key="2">
    <source>
        <dbReference type="EMBL" id="MTE27710.1"/>
    </source>
</evidence>
<dbReference type="RefSeq" id="WP_155089727.1">
    <property type="nucleotide sequence ID" value="NZ_WJYA01000007.1"/>
</dbReference>
<gene>
    <name evidence="2" type="ORF">F1003_12270</name>
</gene>
<reference evidence="2 3" key="1">
    <citation type="submission" date="2019-11" db="EMBL/GenBank/DDBJ databases">
        <title>Winogradskyella ouciana sp. nov., isolated from the hadal seawater of the Mariana Trench.</title>
        <authorList>
            <person name="Liu R."/>
        </authorList>
    </citation>
    <scope>NUCLEOTIDE SEQUENCE [LARGE SCALE GENOMIC DNA]</scope>
    <source>
        <strain evidence="2 3">ZXX205</strain>
    </source>
</reference>
<keyword evidence="1" id="KW-1133">Transmembrane helix</keyword>
<keyword evidence="3" id="KW-1185">Reference proteome</keyword>
<evidence type="ECO:0000313" key="3">
    <source>
        <dbReference type="Proteomes" id="UP000447545"/>
    </source>
</evidence>
<proteinExistence type="predicted"/>
<accession>A0A7K1GEH8</accession>
<keyword evidence="1" id="KW-0472">Membrane</keyword>
<sequence length="115" mass="12912">MSVFNDINNTTDKASEIGERYLKTSHQYFKLKVFQQLTLTMSLLAKILLIGGIVFIGIIFLAVALAIELGNVFESLVLGYLSVGIIFLAVALIIYSLRAKINRFIIKTFSLKFFD</sequence>
<protein>
    <recommendedName>
        <fullName evidence="4">Holin-X, holin superfamily III</fullName>
    </recommendedName>
</protein>
<dbReference type="AlphaFoldDB" id="A0A7K1GEH8"/>
<feature type="transmembrane region" description="Helical" evidence="1">
    <location>
        <begin position="77"/>
        <end position="97"/>
    </location>
</feature>
<evidence type="ECO:0000256" key="1">
    <source>
        <dbReference type="SAM" id="Phobius"/>
    </source>
</evidence>